<sequence length="313" mass="33580">MISCDVSDPEARVSGVSPEPSGGGAIPARGKPRWLKVLAPGSEGYRRMRALTGTLRLETVCQSARCPNIGDCWQAGSAAFMILGVLCTRSCGFCDVKTGRPAPPDPDEPRRLAEAVTALALRHAVITSVTRDDLEDGGAGQFVACVEAIRARSPGTTVELLIPDFRGAPIPLEAVLNACPEVLNHNVETVPRLYPRVRPAASYAGSLQLLARAASHAGAGRVKSGIMLGLGEEEAEIEAVLVDLRRVGVDLLTIGQYLAPSRDHLPVVRYWEPEVFEGWRKRALEMGFAAVESHPLARSSMHAERLLGINDHD</sequence>
<dbReference type="PIRSF" id="PIRSF005963">
    <property type="entry name" value="Lipoyl_synth"/>
    <property type="match status" value="1"/>
</dbReference>
<dbReference type="SMART" id="SM00729">
    <property type="entry name" value="Elp3"/>
    <property type="match status" value="1"/>
</dbReference>
<proteinExistence type="inferred from homology"/>
<dbReference type="EMBL" id="BAAFGK010000004">
    <property type="protein sequence ID" value="GAB0057546.1"/>
    <property type="molecule type" value="Genomic_DNA"/>
</dbReference>
<evidence type="ECO:0000256" key="2">
    <source>
        <dbReference type="ARBA" id="ARBA00022679"/>
    </source>
</evidence>
<dbReference type="SFLD" id="SFLDS00029">
    <property type="entry name" value="Radical_SAM"/>
    <property type="match status" value="1"/>
</dbReference>
<feature type="domain" description="Radical SAM core" evidence="10">
    <location>
        <begin position="73"/>
        <end position="289"/>
    </location>
</feature>
<evidence type="ECO:0000256" key="5">
    <source>
        <dbReference type="ARBA" id="ARBA00023004"/>
    </source>
</evidence>
<keyword evidence="8" id="KW-0963">Cytoplasm</keyword>
<evidence type="ECO:0000256" key="4">
    <source>
        <dbReference type="ARBA" id="ARBA00022723"/>
    </source>
</evidence>
<dbReference type="EC" id="2.8.1.8" evidence="8"/>
<dbReference type="InterPro" id="IPR013785">
    <property type="entry name" value="Aldolase_TIM"/>
</dbReference>
<keyword evidence="3 8" id="KW-0949">S-adenosyl-L-methionine</keyword>
<comment type="similarity">
    <text evidence="8">Belongs to the radical SAM superfamily. Lipoyl synthase family.</text>
</comment>
<feature type="binding site" evidence="8">
    <location>
        <position position="66"/>
    </location>
    <ligand>
        <name>[4Fe-4S] cluster</name>
        <dbReference type="ChEBI" id="CHEBI:49883"/>
        <label>1</label>
    </ligand>
</feature>
<comment type="catalytic activity">
    <reaction evidence="7 8">
        <text>[[Fe-S] cluster scaffold protein carrying a second [4Fe-4S](2+) cluster] + N(6)-octanoyl-L-lysyl-[protein] + 2 oxidized [2Fe-2S]-[ferredoxin] + 2 S-adenosyl-L-methionine + 4 H(+) = [[Fe-S] cluster scaffold protein] + N(6)-[(R)-dihydrolipoyl]-L-lysyl-[protein] + 4 Fe(3+) + 2 hydrogen sulfide + 2 5'-deoxyadenosine + 2 L-methionine + 2 reduced [2Fe-2S]-[ferredoxin]</text>
        <dbReference type="Rhea" id="RHEA:16585"/>
        <dbReference type="Rhea" id="RHEA-COMP:9928"/>
        <dbReference type="Rhea" id="RHEA-COMP:10000"/>
        <dbReference type="Rhea" id="RHEA-COMP:10001"/>
        <dbReference type="Rhea" id="RHEA-COMP:10475"/>
        <dbReference type="Rhea" id="RHEA-COMP:14568"/>
        <dbReference type="Rhea" id="RHEA-COMP:14569"/>
        <dbReference type="ChEBI" id="CHEBI:15378"/>
        <dbReference type="ChEBI" id="CHEBI:17319"/>
        <dbReference type="ChEBI" id="CHEBI:29034"/>
        <dbReference type="ChEBI" id="CHEBI:29919"/>
        <dbReference type="ChEBI" id="CHEBI:33722"/>
        <dbReference type="ChEBI" id="CHEBI:33737"/>
        <dbReference type="ChEBI" id="CHEBI:33738"/>
        <dbReference type="ChEBI" id="CHEBI:57844"/>
        <dbReference type="ChEBI" id="CHEBI:59789"/>
        <dbReference type="ChEBI" id="CHEBI:78809"/>
        <dbReference type="ChEBI" id="CHEBI:83100"/>
        <dbReference type="EC" id="2.8.1.8"/>
    </reaction>
</comment>
<evidence type="ECO:0000256" key="8">
    <source>
        <dbReference type="HAMAP-Rule" id="MF_00206"/>
    </source>
</evidence>
<dbReference type="HAMAP" id="MF_00206">
    <property type="entry name" value="Lipoyl_synth"/>
    <property type="match status" value="1"/>
</dbReference>
<dbReference type="SUPFAM" id="SSF102114">
    <property type="entry name" value="Radical SAM enzymes"/>
    <property type="match status" value="1"/>
</dbReference>
<feature type="binding site" evidence="8">
    <location>
        <position position="61"/>
    </location>
    <ligand>
        <name>[4Fe-4S] cluster</name>
        <dbReference type="ChEBI" id="CHEBI:49883"/>
        <label>1</label>
    </ligand>
</feature>
<dbReference type="NCBIfam" id="TIGR00510">
    <property type="entry name" value="lipA"/>
    <property type="match status" value="1"/>
</dbReference>
<dbReference type="Gene3D" id="3.20.20.70">
    <property type="entry name" value="Aldolase class I"/>
    <property type="match status" value="1"/>
</dbReference>
<evidence type="ECO:0000256" key="7">
    <source>
        <dbReference type="ARBA" id="ARBA00047326"/>
    </source>
</evidence>
<keyword evidence="12" id="KW-1185">Reference proteome</keyword>
<dbReference type="InterPro" id="IPR006638">
    <property type="entry name" value="Elp3/MiaA/NifB-like_rSAM"/>
</dbReference>
<dbReference type="NCBIfam" id="NF009544">
    <property type="entry name" value="PRK12928.1"/>
    <property type="match status" value="1"/>
</dbReference>
<reference evidence="11 12" key="2">
    <citation type="submission" date="2024-09" db="EMBL/GenBank/DDBJ databases">
        <title>Draft genome sequence of Candidatus Magnetaquicoccaceae bacterium FCR-1.</title>
        <authorList>
            <person name="Shimoshige H."/>
            <person name="Shimamura S."/>
            <person name="Taoka A."/>
            <person name="Kobayashi H."/>
            <person name="Maekawa T."/>
        </authorList>
    </citation>
    <scope>NUCLEOTIDE SEQUENCE [LARGE SCALE GENOMIC DNA]</scope>
    <source>
        <strain evidence="11 12">FCR-1</strain>
    </source>
</reference>
<dbReference type="Pfam" id="PF04055">
    <property type="entry name" value="Radical_SAM"/>
    <property type="match status" value="1"/>
</dbReference>
<feature type="binding site" evidence="8">
    <location>
        <position position="72"/>
    </location>
    <ligand>
        <name>[4Fe-4S] cluster</name>
        <dbReference type="ChEBI" id="CHEBI:49883"/>
        <label>1</label>
    </ligand>
</feature>
<evidence type="ECO:0000259" key="10">
    <source>
        <dbReference type="PROSITE" id="PS51918"/>
    </source>
</evidence>
<feature type="binding site" evidence="8">
    <location>
        <position position="87"/>
    </location>
    <ligand>
        <name>[4Fe-4S] cluster</name>
        <dbReference type="ChEBI" id="CHEBI:49883"/>
        <label>2</label>
        <note>4Fe-4S-S-AdoMet</note>
    </ligand>
</feature>
<comment type="subcellular location">
    <subcellularLocation>
        <location evidence="8">Cytoplasm</location>
    </subcellularLocation>
</comment>
<dbReference type="RefSeq" id="WP_420905242.1">
    <property type="nucleotide sequence ID" value="NZ_BAAFGK010000004.1"/>
</dbReference>
<dbReference type="InterPro" id="IPR007197">
    <property type="entry name" value="rSAM"/>
</dbReference>
<organism evidence="11 12">
    <name type="scientific">Candidatus Magnetaquiglobus chichijimensis</name>
    <dbReference type="NCBI Taxonomy" id="3141448"/>
    <lineage>
        <taxon>Bacteria</taxon>
        <taxon>Pseudomonadati</taxon>
        <taxon>Pseudomonadota</taxon>
        <taxon>Magnetococcia</taxon>
        <taxon>Magnetococcales</taxon>
        <taxon>Candidatus Magnetaquicoccaceae</taxon>
        <taxon>Candidatus Magnetaquiglobus</taxon>
    </lineage>
</organism>
<evidence type="ECO:0000256" key="6">
    <source>
        <dbReference type="ARBA" id="ARBA00023014"/>
    </source>
</evidence>
<keyword evidence="6 8" id="KW-0411">Iron-sulfur</keyword>
<dbReference type="InterPro" id="IPR058240">
    <property type="entry name" value="rSAM_sf"/>
</dbReference>
<dbReference type="InterPro" id="IPR003698">
    <property type="entry name" value="Lipoyl_synth"/>
</dbReference>
<comment type="cofactor">
    <cofactor evidence="8">
        <name>[4Fe-4S] cluster</name>
        <dbReference type="ChEBI" id="CHEBI:49883"/>
    </cofactor>
    <text evidence="8">Binds 2 [4Fe-4S] clusters per subunit. One cluster is coordinated with 3 cysteines and an exchangeable S-adenosyl-L-methionine.</text>
</comment>
<protein>
    <recommendedName>
        <fullName evidence="8">Lipoyl synthase</fullName>
        <ecNumber evidence="8">2.8.1.8</ecNumber>
    </recommendedName>
    <alternativeName>
        <fullName evidence="8">Lip-syn</fullName>
        <shortName evidence="8">LS</shortName>
    </alternativeName>
    <alternativeName>
        <fullName evidence="8">Lipoate synthase</fullName>
    </alternativeName>
    <alternativeName>
        <fullName evidence="8">Lipoic acid synthase</fullName>
    </alternativeName>
    <alternativeName>
        <fullName evidence="8">Sulfur insertion protein LipA</fullName>
    </alternativeName>
</protein>
<reference evidence="11 12" key="1">
    <citation type="submission" date="2024-05" db="EMBL/GenBank/DDBJ databases">
        <authorList>
            <consortium name="Candidatus Magnetaquicoccaceae bacterium FCR-1 genome sequencing consortium"/>
            <person name="Shimoshige H."/>
            <person name="Shimamura S."/>
            <person name="Taoka A."/>
            <person name="Kobayashi H."/>
            <person name="Maekawa T."/>
        </authorList>
    </citation>
    <scope>NUCLEOTIDE SEQUENCE [LARGE SCALE GENOMIC DNA]</scope>
    <source>
        <strain evidence="11 12">FCR-1</strain>
    </source>
</reference>
<dbReference type="SFLD" id="SFLDG01058">
    <property type="entry name" value="lipoyl_synthase_like"/>
    <property type="match status" value="1"/>
</dbReference>
<dbReference type="PANTHER" id="PTHR10949">
    <property type="entry name" value="LIPOYL SYNTHASE"/>
    <property type="match status" value="1"/>
</dbReference>
<comment type="function">
    <text evidence="8">Catalyzes the radical-mediated insertion of two sulfur atoms into the C-6 and C-8 positions of the octanoyl moiety bound to the lipoyl domains of lipoate-dependent enzymes, thereby converting the octanoylated domains into lipoylated derivatives.</text>
</comment>
<dbReference type="SFLD" id="SFLDF00271">
    <property type="entry name" value="lipoyl_synthase"/>
    <property type="match status" value="1"/>
</dbReference>
<evidence type="ECO:0000256" key="9">
    <source>
        <dbReference type="SAM" id="MobiDB-lite"/>
    </source>
</evidence>
<gene>
    <name evidence="8 11" type="primary">lipA</name>
    <name evidence="11" type="ORF">SIID45300_01876</name>
</gene>
<feature type="binding site" evidence="8">
    <location>
        <position position="300"/>
    </location>
    <ligand>
        <name>[4Fe-4S] cluster</name>
        <dbReference type="ChEBI" id="CHEBI:49883"/>
        <label>1</label>
    </ligand>
</feature>
<evidence type="ECO:0000256" key="3">
    <source>
        <dbReference type="ARBA" id="ARBA00022691"/>
    </source>
</evidence>
<keyword evidence="1 8" id="KW-0004">4Fe-4S</keyword>
<dbReference type="PROSITE" id="PS51918">
    <property type="entry name" value="RADICAL_SAM"/>
    <property type="match status" value="1"/>
</dbReference>
<keyword evidence="2 8" id="KW-0808">Transferase</keyword>
<feature type="region of interest" description="Disordered" evidence="9">
    <location>
        <begin position="1"/>
        <end position="27"/>
    </location>
</feature>
<evidence type="ECO:0000256" key="1">
    <source>
        <dbReference type="ARBA" id="ARBA00022485"/>
    </source>
</evidence>
<evidence type="ECO:0000313" key="11">
    <source>
        <dbReference type="EMBL" id="GAB0057546.1"/>
    </source>
</evidence>
<feature type="binding site" evidence="8">
    <location>
        <position position="94"/>
    </location>
    <ligand>
        <name>[4Fe-4S] cluster</name>
        <dbReference type="ChEBI" id="CHEBI:49883"/>
        <label>2</label>
        <note>4Fe-4S-S-AdoMet</note>
    </ligand>
</feature>
<name>A0ABQ0C9I9_9PROT</name>
<dbReference type="GO" id="GO:0016992">
    <property type="term" value="F:lipoate synthase activity"/>
    <property type="evidence" value="ECO:0007669"/>
    <property type="project" value="UniProtKB-EC"/>
</dbReference>
<feature type="binding site" evidence="8">
    <location>
        <position position="91"/>
    </location>
    <ligand>
        <name>[4Fe-4S] cluster</name>
        <dbReference type="ChEBI" id="CHEBI:49883"/>
        <label>2</label>
        <note>4Fe-4S-S-AdoMet</note>
    </ligand>
</feature>
<dbReference type="Proteomes" id="UP001628193">
    <property type="component" value="Unassembled WGS sequence"/>
</dbReference>
<comment type="caution">
    <text evidence="11">The sequence shown here is derived from an EMBL/GenBank/DDBJ whole genome shotgun (WGS) entry which is preliminary data.</text>
</comment>
<comment type="pathway">
    <text evidence="8">Protein modification; protein lipoylation via endogenous pathway; protein N(6)-(lipoyl)lysine from octanoyl-[acyl-carrier-protein]: step 2/2.</text>
</comment>
<evidence type="ECO:0000313" key="12">
    <source>
        <dbReference type="Proteomes" id="UP001628193"/>
    </source>
</evidence>
<accession>A0ABQ0C9I9</accession>
<keyword evidence="5 8" id="KW-0408">Iron</keyword>
<keyword evidence="4 8" id="KW-0479">Metal-binding</keyword>
<dbReference type="NCBIfam" id="NF004019">
    <property type="entry name" value="PRK05481.1"/>
    <property type="match status" value="1"/>
</dbReference>
<dbReference type="PANTHER" id="PTHR10949:SF0">
    <property type="entry name" value="LIPOYL SYNTHASE, MITOCHONDRIAL"/>
    <property type="match status" value="1"/>
</dbReference>